<evidence type="ECO:0000256" key="4">
    <source>
        <dbReference type="ARBA" id="ARBA00023242"/>
    </source>
</evidence>
<dbReference type="EMBL" id="JAYKXP010000043">
    <property type="protein sequence ID" value="KAK7038775.1"/>
    <property type="molecule type" value="Genomic_DNA"/>
</dbReference>
<comment type="subcellular location">
    <subcellularLocation>
        <location evidence="1">Nucleus</location>
    </subcellularLocation>
</comment>
<feature type="compositionally biased region" description="Low complexity" evidence="5">
    <location>
        <begin position="178"/>
        <end position="191"/>
    </location>
</feature>
<evidence type="ECO:0000256" key="1">
    <source>
        <dbReference type="ARBA" id="ARBA00004123"/>
    </source>
</evidence>
<evidence type="ECO:0000256" key="2">
    <source>
        <dbReference type="ARBA" id="ARBA00023015"/>
    </source>
</evidence>
<feature type="compositionally biased region" description="Low complexity" evidence="5">
    <location>
        <begin position="528"/>
        <end position="547"/>
    </location>
</feature>
<feature type="compositionally biased region" description="Pro residues" evidence="5">
    <location>
        <begin position="8"/>
        <end position="20"/>
    </location>
</feature>
<organism evidence="6 7">
    <name type="scientific">Paramarasmius palmivorus</name>
    <dbReference type="NCBI Taxonomy" id="297713"/>
    <lineage>
        <taxon>Eukaryota</taxon>
        <taxon>Fungi</taxon>
        <taxon>Dikarya</taxon>
        <taxon>Basidiomycota</taxon>
        <taxon>Agaricomycotina</taxon>
        <taxon>Agaricomycetes</taxon>
        <taxon>Agaricomycetidae</taxon>
        <taxon>Agaricales</taxon>
        <taxon>Marasmiineae</taxon>
        <taxon>Marasmiaceae</taxon>
        <taxon>Paramarasmius</taxon>
    </lineage>
</organism>
<dbReference type="AlphaFoldDB" id="A0AAW0CKL4"/>
<feature type="compositionally biased region" description="Low complexity" evidence="5">
    <location>
        <begin position="598"/>
        <end position="615"/>
    </location>
</feature>
<feature type="compositionally biased region" description="Gly residues" evidence="5">
    <location>
        <begin position="369"/>
        <end position="381"/>
    </location>
</feature>
<dbReference type="GO" id="GO:0005634">
    <property type="term" value="C:nucleus"/>
    <property type="evidence" value="ECO:0007669"/>
    <property type="project" value="UniProtKB-SubCell"/>
</dbReference>
<feature type="compositionally biased region" description="Low complexity" evidence="5">
    <location>
        <begin position="332"/>
        <end position="368"/>
    </location>
</feature>
<feature type="region of interest" description="Disordered" evidence="5">
    <location>
        <begin position="1"/>
        <end position="48"/>
    </location>
</feature>
<name>A0AAW0CKL4_9AGAR</name>
<feature type="compositionally biased region" description="Pro residues" evidence="5">
    <location>
        <begin position="224"/>
        <end position="264"/>
    </location>
</feature>
<keyword evidence="7" id="KW-1185">Reference proteome</keyword>
<dbReference type="Proteomes" id="UP001383192">
    <property type="component" value="Unassembled WGS sequence"/>
</dbReference>
<reference evidence="6 7" key="1">
    <citation type="submission" date="2024-01" db="EMBL/GenBank/DDBJ databases">
        <title>A draft genome for a cacao thread blight-causing isolate of Paramarasmius palmivorus.</title>
        <authorList>
            <person name="Baruah I.K."/>
            <person name="Bukari Y."/>
            <person name="Amoako-Attah I."/>
            <person name="Meinhardt L.W."/>
            <person name="Bailey B.A."/>
            <person name="Cohen S.P."/>
        </authorList>
    </citation>
    <scope>NUCLEOTIDE SEQUENCE [LARGE SCALE GENOMIC DNA]</scope>
    <source>
        <strain evidence="6 7">GH-12</strain>
    </source>
</reference>
<feature type="region of interest" description="Disordered" evidence="5">
    <location>
        <begin position="512"/>
        <end position="784"/>
    </location>
</feature>
<accession>A0AAW0CKL4</accession>
<sequence>MASVPGQQQPPPISQPPGPPGSQQQPTPSTTTIPAGPSSSSVGTNDPNALSWEGDKMFNIYIYDYCNKRGFRKTAKELLAEAEIASDAQPPINARQGLLFEWWSVFWVLFTAKNSKTGPDDAMIYIENQNQQSMIRQHRQMEARQNQPPQAISQPSGAAPNGAIQGRVGPPPAPNGMPPQGGMPPRNMPNGVGPGTVPPPGSGFQPGQQPPPQQPHLMNGMQPNPGPGSGPGPGPGNNPGQPPNPPFGQRPPGAPNQPPNPNPNARPGQPGQQPYQSPPTAHSPPGSSQGQPLQQRNPAGPQPPGMMAPGQSPHMGPRGSLGAPGQPGSILPHPQGPHGQQSQQGPGPGYPMGSMGNPGMNMGMNMGMGAMGGPPGMGPNMGVGRSPSRSGDGGPGQPGGMNPSPSLANRQPPGGGGNMGISGSMMGGPMGSSPMASGMMGNIGMGGNMMGGGGMSLPGGPMMSDQEVHNILHSIPPHLVVNVKRDANVENKDFTALSPEEKRRVVHIYRTQYVGRPHNGPPLPPNVNNPGMGPGSSNMGPPQGQPGASSQGHTPRMQPGRVAGKRNSATGEEPDSNNTSSPPDAKRRRKSPMEGNTPQNSQQQSPSNYPAQAPGQGPGHNPGPNPGPGPMGRPMPNPGFPNSQPPPQNAMVYRNSMANMHRLPGGPPHMEGGGVGPFNGRKQGPGGTMPPPQSPGMNKDQIKDGIKAEGSPRNLPGQNQGMTPTNPGTASSTPVLSQQAPPGGPPLMGSQPTPQSQGPTPQPGMLASSSSTLLTTPIHPSPQVTDMFTNEFMQSVANQLEDFDSNLFRPDGDINFERDFGQWFNDPGDSGGLDIKP</sequence>
<feature type="compositionally biased region" description="Gly residues" evidence="5">
    <location>
        <begin position="671"/>
        <end position="687"/>
    </location>
</feature>
<evidence type="ECO:0008006" key="8">
    <source>
        <dbReference type="Google" id="ProtNLM"/>
    </source>
</evidence>
<keyword evidence="3" id="KW-0804">Transcription</keyword>
<feature type="compositionally biased region" description="Polar residues" evidence="5">
    <location>
        <begin position="37"/>
        <end position="48"/>
    </location>
</feature>
<feature type="region of interest" description="Disordered" evidence="5">
    <location>
        <begin position="134"/>
        <end position="439"/>
    </location>
</feature>
<feature type="compositionally biased region" description="Polar residues" evidence="5">
    <location>
        <begin position="716"/>
        <end position="740"/>
    </location>
</feature>
<feature type="compositionally biased region" description="Low complexity" evidence="5">
    <location>
        <begin position="21"/>
        <end position="34"/>
    </location>
</feature>
<dbReference type="PANTHER" id="PTHR45093:SF2">
    <property type="entry name" value="LISH DOMAIN-CONTAINING PROTEIN"/>
    <property type="match status" value="1"/>
</dbReference>
<evidence type="ECO:0000256" key="3">
    <source>
        <dbReference type="ARBA" id="ARBA00023163"/>
    </source>
</evidence>
<comment type="caution">
    <text evidence="6">The sequence shown here is derived from an EMBL/GenBank/DDBJ whole genome shotgun (WGS) entry which is preliminary data.</text>
</comment>
<evidence type="ECO:0000313" key="6">
    <source>
        <dbReference type="EMBL" id="KAK7038775.1"/>
    </source>
</evidence>
<evidence type="ECO:0000313" key="7">
    <source>
        <dbReference type="Proteomes" id="UP001383192"/>
    </source>
</evidence>
<proteinExistence type="predicted"/>
<dbReference type="InterPro" id="IPR006594">
    <property type="entry name" value="LisH"/>
</dbReference>
<feature type="compositionally biased region" description="Polar residues" evidence="5">
    <location>
        <begin position="143"/>
        <end position="156"/>
    </location>
</feature>
<keyword evidence="2" id="KW-0805">Transcription regulation</keyword>
<gene>
    <name evidence="6" type="ORF">VNI00_010661</name>
</gene>
<dbReference type="Pfam" id="PF08513">
    <property type="entry name" value="LisH"/>
    <property type="match status" value="1"/>
</dbReference>
<dbReference type="PANTHER" id="PTHR45093">
    <property type="entry name" value="TRANSCRIPTION ACTIVATOR MSS11"/>
    <property type="match status" value="1"/>
</dbReference>
<feature type="compositionally biased region" description="Pro residues" evidence="5">
    <location>
        <begin position="621"/>
        <end position="648"/>
    </location>
</feature>
<feature type="compositionally biased region" description="Low complexity" evidence="5">
    <location>
        <begin position="265"/>
        <end position="299"/>
    </location>
</feature>
<keyword evidence="4" id="KW-0539">Nucleus</keyword>
<dbReference type="PROSITE" id="PS50896">
    <property type="entry name" value="LISH"/>
    <property type="match status" value="1"/>
</dbReference>
<feature type="compositionally biased region" description="Gly residues" evidence="5">
    <location>
        <begin position="413"/>
        <end position="430"/>
    </location>
</feature>
<feature type="compositionally biased region" description="Low complexity" evidence="5">
    <location>
        <begin position="749"/>
        <end position="782"/>
    </location>
</feature>
<protein>
    <recommendedName>
        <fullName evidence="8">LisH domain-containing protein</fullName>
    </recommendedName>
</protein>
<evidence type="ECO:0000256" key="5">
    <source>
        <dbReference type="SAM" id="MobiDB-lite"/>
    </source>
</evidence>